<sequence>MVLGSCPSIAGYNARPLSASTTEPTPDFAQTVFTASSATVPYDDLRTVSAERTHSMYVSYYPYGTPTTILPAPHPATATPPSSAPAPQHPPTLIPAPAHLPASLNPGDLYPGPPPPLPATTTSSVPSTILPVSLAHNAIYQQLQQQQQQQQQQHQQLQPLPQPVSSLGAVTPIVICRKENVKRRPGVHCDLRSFAPRLAGCVKNSAPPSKLTVIRGKNCTSECPPVWYSYGTHLDHVVRYSTLNNSIP</sequence>
<evidence type="ECO:0000256" key="1">
    <source>
        <dbReference type="SAM" id="MobiDB-lite"/>
    </source>
</evidence>
<dbReference type="Proteomes" id="UP000735302">
    <property type="component" value="Unassembled WGS sequence"/>
</dbReference>
<evidence type="ECO:0000313" key="3">
    <source>
        <dbReference type="Proteomes" id="UP000735302"/>
    </source>
</evidence>
<keyword evidence="3" id="KW-1185">Reference proteome</keyword>
<feature type="compositionally biased region" description="Pro residues" evidence="1">
    <location>
        <begin position="82"/>
        <end position="94"/>
    </location>
</feature>
<dbReference type="EMBL" id="BLXT01004267">
    <property type="protein sequence ID" value="GFO11293.1"/>
    <property type="molecule type" value="Genomic_DNA"/>
</dbReference>
<dbReference type="AlphaFoldDB" id="A0AAV4AXT0"/>
<feature type="compositionally biased region" description="Low complexity" evidence="1">
    <location>
        <begin position="71"/>
        <end position="81"/>
    </location>
</feature>
<feature type="region of interest" description="Disordered" evidence="1">
    <location>
        <begin position="71"/>
        <end position="124"/>
    </location>
</feature>
<name>A0AAV4AXT0_9GAST</name>
<proteinExistence type="predicted"/>
<protein>
    <submittedName>
        <fullName evidence="2">Uncharacterized protein</fullName>
    </submittedName>
</protein>
<organism evidence="2 3">
    <name type="scientific">Plakobranchus ocellatus</name>
    <dbReference type="NCBI Taxonomy" id="259542"/>
    <lineage>
        <taxon>Eukaryota</taxon>
        <taxon>Metazoa</taxon>
        <taxon>Spiralia</taxon>
        <taxon>Lophotrochozoa</taxon>
        <taxon>Mollusca</taxon>
        <taxon>Gastropoda</taxon>
        <taxon>Heterobranchia</taxon>
        <taxon>Euthyneura</taxon>
        <taxon>Panpulmonata</taxon>
        <taxon>Sacoglossa</taxon>
        <taxon>Placobranchoidea</taxon>
        <taxon>Plakobranchidae</taxon>
        <taxon>Plakobranchus</taxon>
    </lineage>
</organism>
<comment type="caution">
    <text evidence="2">The sequence shown here is derived from an EMBL/GenBank/DDBJ whole genome shotgun (WGS) entry which is preliminary data.</text>
</comment>
<gene>
    <name evidence="2" type="ORF">PoB_003779800</name>
</gene>
<evidence type="ECO:0000313" key="2">
    <source>
        <dbReference type="EMBL" id="GFO11293.1"/>
    </source>
</evidence>
<reference evidence="2 3" key="1">
    <citation type="journal article" date="2021" name="Elife">
        <title>Chloroplast acquisition without the gene transfer in kleptoplastic sea slugs, Plakobranchus ocellatus.</title>
        <authorList>
            <person name="Maeda T."/>
            <person name="Takahashi S."/>
            <person name="Yoshida T."/>
            <person name="Shimamura S."/>
            <person name="Takaki Y."/>
            <person name="Nagai Y."/>
            <person name="Toyoda A."/>
            <person name="Suzuki Y."/>
            <person name="Arimoto A."/>
            <person name="Ishii H."/>
            <person name="Satoh N."/>
            <person name="Nishiyama T."/>
            <person name="Hasebe M."/>
            <person name="Maruyama T."/>
            <person name="Minagawa J."/>
            <person name="Obokata J."/>
            <person name="Shigenobu S."/>
        </authorList>
    </citation>
    <scope>NUCLEOTIDE SEQUENCE [LARGE SCALE GENOMIC DNA]</scope>
</reference>
<accession>A0AAV4AXT0</accession>